<dbReference type="AlphaFoldDB" id="A0AAI9SBQ1"/>
<keyword evidence="1" id="KW-0732">Signal</keyword>
<feature type="signal peptide" evidence="1">
    <location>
        <begin position="1"/>
        <end position="33"/>
    </location>
</feature>
<accession>A0AAI9SBQ1</accession>
<reference evidence="2 3" key="1">
    <citation type="submission" date="2019-10" db="EMBL/GenBank/DDBJ databases">
        <title>Genome diversity of Sutterella seckii.</title>
        <authorList>
            <person name="Chaplin A.V."/>
            <person name="Sokolova S.R."/>
            <person name="Mosin K.A."/>
            <person name="Ivanova E.L."/>
            <person name="Kochetkova T.O."/>
            <person name="Goltsov A.Y."/>
            <person name="Trofimov D.Y."/>
            <person name="Efimov B.A."/>
        </authorList>
    </citation>
    <scope>NUCLEOTIDE SEQUENCE [LARGE SCALE GENOMIC DNA]</scope>
    <source>
        <strain evidence="2 3">ASD3426</strain>
    </source>
</reference>
<dbReference type="RefSeq" id="WP_139687093.1">
    <property type="nucleotide sequence ID" value="NZ_WEHW01000024.1"/>
</dbReference>
<gene>
    <name evidence="2" type="ORF">GBM96_07290</name>
</gene>
<organism evidence="2 3">
    <name type="scientific">Sutterella seckii</name>
    <dbReference type="NCBI Taxonomy" id="1944635"/>
    <lineage>
        <taxon>Bacteria</taxon>
        <taxon>Pseudomonadati</taxon>
        <taxon>Pseudomonadota</taxon>
        <taxon>Betaproteobacteria</taxon>
        <taxon>Burkholderiales</taxon>
        <taxon>Sutterellaceae</taxon>
        <taxon>Sutterella</taxon>
    </lineage>
</organism>
<sequence length="423" mass="43740">MKFPSLKLSPSLSLSLGLAFALGLPVSFSTASAAEVAGSADPAEAVRAARSTALPAWKDLAKKESEVLTGFGGGDRSLVSREESYWQSGKGDLYGPSVNRTVRCRSASDPECLAVQVLDQGFTDRPAVPDSMLAGRDEIINSLGNPPSGSNPGTCQDFSISIPAIRQEMTCSAGAPFIDQTCLTGWEASGASNETRWACFIAPEMERTFTCRVPAGFSTTTETHYTCLFDGSALAPEREERILTSATASALFPASCRAPQMSVTTVTCSETLSVSGAPSCQTGSSASVSAEGDAALKSDGCSGFDTLTLSHTCRPETSDAARQAVVSINGAANRLTLRGTGKGQITKGACKASINIESHTCSGASGTSCTVKARALIYNGSSYMGKINAVLAYEGWSSGGGLVEEWTDGCKGITGAAQEASND</sequence>
<dbReference type="EMBL" id="WEHW01000024">
    <property type="protein sequence ID" value="KAB7650973.1"/>
    <property type="molecule type" value="Genomic_DNA"/>
</dbReference>
<comment type="caution">
    <text evidence="2">The sequence shown here is derived from an EMBL/GenBank/DDBJ whole genome shotgun (WGS) entry which is preliminary data.</text>
</comment>
<proteinExistence type="predicted"/>
<dbReference type="Proteomes" id="UP000469462">
    <property type="component" value="Unassembled WGS sequence"/>
</dbReference>
<evidence type="ECO:0000313" key="3">
    <source>
        <dbReference type="Proteomes" id="UP000469462"/>
    </source>
</evidence>
<evidence type="ECO:0000256" key="1">
    <source>
        <dbReference type="SAM" id="SignalP"/>
    </source>
</evidence>
<name>A0AAI9SBQ1_9BURK</name>
<evidence type="ECO:0000313" key="2">
    <source>
        <dbReference type="EMBL" id="KAB7650973.1"/>
    </source>
</evidence>
<keyword evidence="3" id="KW-1185">Reference proteome</keyword>
<feature type="chain" id="PRO_5042554259" evidence="1">
    <location>
        <begin position="34"/>
        <end position="423"/>
    </location>
</feature>
<protein>
    <submittedName>
        <fullName evidence="2">Uncharacterized protein</fullName>
    </submittedName>
</protein>